<dbReference type="PANTHER" id="PTHR43214:SF24">
    <property type="entry name" value="TRANSCRIPTIONAL REGULATORY PROTEIN NARL-RELATED"/>
    <property type="match status" value="1"/>
</dbReference>
<dbReference type="SUPFAM" id="SSF46894">
    <property type="entry name" value="C-terminal effector domain of the bipartite response regulators"/>
    <property type="match status" value="1"/>
</dbReference>
<keyword evidence="2" id="KW-0238">DNA-binding</keyword>
<evidence type="ECO:0000256" key="1">
    <source>
        <dbReference type="ARBA" id="ARBA00023015"/>
    </source>
</evidence>
<evidence type="ECO:0000256" key="3">
    <source>
        <dbReference type="ARBA" id="ARBA00023163"/>
    </source>
</evidence>
<name>A0A1W1ZPZ9_KIBAR</name>
<dbReference type="InterPro" id="IPR039420">
    <property type="entry name" value="WalR-like"/>
</dbReference>
<sequence length="321" mass="34876">MVTPERTHPLAGLVSPAAETLYLRLRARKSLPLGTGHGELDPGSPGLAELLDLGLAFHCGEYEHLVRPVDQAVALRLLLEHRQSELVDKQNRIIEGWNRLTTLLPMNTGGGSTGELDGVLPLASTEEVVTRAAELYPSARRRMRCTDSGAVASRSTKDRLRSVVRRTPPGARFQMICPVDRSGSPFFPTVPGSTDEVRLRATVPITMLHVDDTAALVTPGASTQGALLIRAPAIISMLAEWFDLLWTDPATMAPDGHKDQSLSDMQRRVLELMAVEGDETIARRLGTSLTTVRRHVKAIYTALGVDNRFAAGVAAAKRGWI</sequence>
<evidence type="ECO:0000313" key="6">
    <source>
        <dbReference type="Proteomes" id="UP000192674"/>
    </source>
</evidence>
<dbReference type="InterPro" id="IPR016032">
    <property type="entry name" value="Sig_transdc_resp-reg_C-effctor"/>
</dbReference>
<dbReference type="PANTHER" id="PTHR43214">
    <property type="entry name" value="TWO-COMPONENT RESPONSE REGULATOR"/>
    <property type="match status" value="1"/>
</dbReference>
<accession>A0A1W1ZPZ9</accession>
<dbReference type="Proteomes" id="UP000192674">
    <property type="component" value="Unassembled WGS sequence"/>
</dbReference>
<dbReference type="GO" id="GO:0003677">
    <property type="term" value="F:DNA binding"/>
    <property type="evidence" value="ECO:0007669"/>
    <property type="project" value="UniProtKB-KW"/>
</dbReference>
<evidence type="ECO:0000313" key="5">
    <source>
        <dbReference type="EMBL" id="SMC50437.1"/>
    </source>
</evidence>
<dbReference type="RefSeq" id="WP_084424210.1">
    <property type="nucleotide sequence ID" value="NZ_FWXV01000001.1"/>
</dbReference>
<dbReference type="EMBL" id="FWXV01000001">
    <property type="protein sequence ID" value="SMC50437.1"/>
    <property type="molecule type" value="Genomic_DNA"/>
</dbReference>
<dbReference type="SMART" id="SM00421">
    <property type="entry name" value="HTH_LUXR"/>
    <property type="match status" value="1"/>
</dbReference>
<feature type="domain" description="HTH luxR-type" evidence="4">
    <location>
        <begin position="259"/>
        <end position="315"/>
    </location>
</feature>
<evidence type="ECO:0000259" key="4">
    <source>
        <dbReference type="SMART" id="SM00421"/>
    </source>
</evidence>
<dbReference type="Gene3D" id="1.10.10.10">
    <property type="entry name" value="Winged helix-like DNA-binding domain superfamily/Winged helix DNA-binding domain"/>
    <property type="match status" value="1"/>
</dbReference>
<dbReference type="OrthoDB" id="3619975at2"/>
<gene>
    <name evidence="5" type="ORF">SAMN05661093_00257</name>
</gene>
<dbReference type="GO" id="GO:0006355">
    <property type="term" value="P:regulation of DNA-templated transcription"/>
    <property type="evidence" value="ECO:0007669"/>
    <property type="project" value="InterPro"/>
</dbReference>
<dbReference type="AlphaFoldDB" id="A0A1W1ZPZ9"/>
<organism evidence="5 6">
    <name type="scientific">Kibdelosporangium aridum</name>
    <dbReference type="NCBI Taxonomy" id="2030"/>
    <lineage>
        <taxon>Bacteria</taxon>
        <taxon>Bacillati</taxon>
        <taxon>Actinomycetota</taxon>
        <taxon>Actinomycetes</taxon>
        <taxon>Pseudonocardiales</taxon>
        <taxon>Pseudonocardiaceae</taxon>
        <taxon>Kibdelosporangium</taxon>
    </lineage>
</organism>
<keyword evidence="6" id="KW-1185">Reference proteome</keyword>
<keyword evidence="1" id="KW-0805">Transcription regulation</keyword>
<evidence type="ECO:0000256" key="2">
    <source>
        <dbReference type="ARBA" id="ARBA00023125"/>
    </source>
</evidence>
<proteinExistence type="predicted"/>
<dbReference type="InterPro" id="IPR036388">
    <property type="entry name" value="WH-like_DNA-bd_sf"/>
</dbReference>
<protein>
    <submittedName>
        <fullName evidence="5">Regulatory protein, luxR family</fullName>
    </submittedName>
</protein>
<dbReference type="Pfam" id="PF00196">
    <property type="entry name" value="GerE"/>
    <property type="match status" value="1"/>
</dbReference>
<reference evidence="5 6" key="1">
    <citation type="submission" date="2017-04" db="EMBL/GenBank/DDBJ databases">
        <authorList>
            <person name="Afonso C.L."/>
            <person name="Miller P.J."/>
            <person name="Scott M.A."/>
            <person name="Spackman E."/>
            <person name="Goraichik I."/>
            <person name="Dimitrov K.M."/>
            <person name="Suarez D.L."/>
            <person name="Swayne D.E."/>
        </authorList>
    </citation>
    <scope>NUCLEOTIDE SEQUENCE [LARGE SCALE GENOMIC DNA]</scope>
    <source>
        <strain evidence="5 6">DSM 43828</strain>
    </source>
</reference>
<dbReference type="InterPro" id="IPR000792">
    <property type="entry name" value="Tscrpt_reg_LuxR_C"/>
</dbReference>
<keyword evidence="3" id="KW-0804">Transcription</keyword>